<dbReference type="InterPro" id="IPR011604">
    <property type="entry name" value="PDDEXK-like_dom_sf"/>
</dbReference>
<dbReference type="EMBL" id="KN833105">
    <property type="protein sequence ID" value="KIM72845.1"/>
    <property type="molecule type" value="Genomic_DNA"/>
</dbReference>
<dbReference type="PANTHER" id="PTHR36531">
    <property type="entry name" value="CRISPR-ASSOCIATED EXONUCLEASE CAS4"/>
    <property type="match status" value="1"/>
</dbReference>
<keyword evidence="4" id="KW-0479">Metal-binding</keyword>
<reference evidence="13" key="2">
    <citation type="submission" date="2015-01" db="EMBL/GenBank/DDBJ databases">
        <title>Evolutionary Origins and Diversification of the Mycorrhizal Mutualists.</title>
        <authorList>
            <consortium name="DOE Joint Genome Institute"/>
            <consortium name="Mycorrhizal Genomics Consortium"/>
            <person name="Kohler A."/>
            <person name="Kuo A."/>
            <person name="Nagy L.G."/>
            <person name="Floudas D."/>
            <person name="Copeland A."/>
            <person name="Barry K.W."/>
            <person name="Cichocki N."/>
            <person name="Veneault-Fourrey C."/>
            <person name="LaButti K."/>
            <person name="Lindquist E.A."/>
            <person name="Lipzen A."/>
            <person name="Lundell T."/>
            <person name="Morin E."/>
            <person name="Murat C."/>
            <person name="Riley R."/>
            <person name="Ohm R."/>
            <person name="Sun H."/>
            <person name="Tunlid A."/>
            <person name="Henrissat B."/>
            <person name="Grigoriev I.V."/>
            <person name="Hibbett D.S."/>
            <person name="Martin F."/>
        </authorList>
    </citation>
    <scope>NUCLEOTIDE SEQUENCE [LARGE SCALE GENOMIC DNA]</scope>
    <source>
        <strain evidence="13">F 1598</strain>
    </source>
</reference>
<evidence type="ECO:0000259" key="11">
    <source>
        <dbReference type="Pfam" id="PF08696"/>
    </source>
</evidence>
<keyword evidence="6" id="KW-0378">Hydrolase</keyword>
<evidence type="ECO:0000256" key="7">
    <source>
        <dbReference type="ARBA" id="ARBA00022806"/>
    </source>
</evidence>
<evidence type="ECO:0000256" key="10">
    <source>
        <dbReference type="ARBA" id="ARBA00023014"/>
    </source>
</evidence>
<dbReference type="STRING" id="765440.A0A0C3EJM8"/>
<keyword evidence="3" id="KW-0540">Nuclease</keyword>
<dbReference type="AlphaFoldDB" id="A0A0C3EJM8"/>
<evidence type="ECO:0000256" key="2">
    <source>
        <dbReference type="ARBA" id="ARBA00007913"/>
    </source>
</evidence>
<evidence type="ECO:0000256" key="6">
    <source>
        <dbReference type="ARBA" id="ARBA00022801"/>
    </source>
</evidence>
<keyword evidence="10" id="KW-0411">Iron-sulfur</keyword>
<gene>
    <name evidence="12" type="ORF">PILCRDRAFT_736976</name>
</gene>
<evidence type="ECO:0000256" key="9">
    <source>
        <dbReference type="ARBA" id="ARBA00023004"/>
    </source>
</evidence>
<dbReference type="OrthoDB" id="3265726at2759"/>
<feature type="domain" description="DNA replication factor Dna2 N-terminal" evidence="11">
    <location>
        <begin position="4"/>
        <end position="139"/>
    </location>
</feature>
<keyword evidence="13" id="KW-1185">Reference proteome</keyword>
<dbReference type="Gene3D" id="3.90.320.10">
    <property type="match status" value="1"/>
</dbReference>
<dbReference type="InterPro" id="IPR051827">
    <property type="entry name" value="Cas4_exonuclease"/>
</dbReference>
<dbReference type="GO" id="GO:0046872">
    <property type="term" value="F:metal ion binding"/>
    <property type="evidence" value="ECO:0007669"/>
    <property type="project" value="UniProtKB-KW"/>
</dbReference>
<evidence type="ECO:0000256" key="1">
    <source>
        <dbReference type="ARBA" id="ARBA00001966"/>
    </source>
</evidence>
<dbReference type="HOGENOM" id="CLU_897453_0_0_1"/>
<keyword evidence="5" id="KW-0547">Nucleotide-binding</keyword>
<proteinExistence type="inferred from homology"/>
<dbReference type="GO" id="GO:0016787">
    <property type="term" value="F:hydrolase activity"/>
    <property type="evidence" value="ECO:0007669"/>
    <property type="project" value="UniProtKB-KW"/>
</dbReference>
<evidence type="ECO:0000256" key="5">
    <source>
        <dbReference type="ARBA" id="ARBA00022741"/>
    </source>
</evidence>
<name>A0A0C3EJM8_PILCF</name>
<dbReference type="GO" id="GO:0004386">
    <property type="term" value="F:helicase activity"/>
    <property type="evidence" value="ECO:0007669"/>
    <property type="project" value="UniProtKB-KW"/>
</dbReference>
<dbReference type="GO" id="GO:0051536">
    <property type="term" value="F:iron-sulfur cluster binding"/>
    <property type="evidence" value="ECO:0007669"/>
    <property type="project" value="UniProtKB-KW"/>
</dbReference>
<keyword evidence="7" id="KW-0347">Helicase</keyword>
<evidence type="ECO:0000256" key="3">
    <source>
        <dbReference type="ARBA" id="ARBA00022722"/>
    </source>
</evidence>
<protein>
    <recommendedName>
        <fullName evidence="11">DNA replication factor Dna2 N-terminal domain-containing protein</fullName>
    </recommendedName>
</protein>
<keyword evidence="8" id="KW-0067">ATP-binding</keyword>
<comment type="cofactor">
    <cofactor evidence="1">
        <name>[4Fe-4S] cluster</name>
        <dbReference type="ChEBI" id="CHEBI:49883"/>
    </cofactor>
</comment>
<keyword evidence="9" id="KW-0408">Iron</keyword>
<evidence type="ECO:0000313" key="12">
    <source>
        <dbReference type="EMBL" id="KIM72845.1"/>
    </source>
</evidence>
<dbReference type="GO" id="GO:0005524">
    <property type="term" value="F:ATP binding"/>
    <property type="evidence" value="ECO:0007669"/>
    <property type="project" value="UniProtKB-KW"/>
</dbReference>
<dbReference type="PANTHER" id="PTHR36531:SF6">
    <property type="entry name" value="DNA REPLICATION ATP-DEPENDENT HELICASE_NUCLEASE DNA2"/>
    <property type="match status" value="1"/>
</dbReference>
<dbReference type="InParanoid" id="A0A0C3EJM8"/>
<reference evidence="12 13" key="1">
    <citation type="submission" date="2014-04" db="EMBL/GenBank/DDBJ databases">
        <authorList>
            <consortium name="DOE Joint Genome Institute"/>
            <person name="Kuo A."/>
            <person name="Tarkka M."/>
            <person name="Buscot F."/>
            <person name="Kohler A."/>
            <person name="Nagy L.G."/>
            <person name="Floudas D."/>
            <person name="Copeland A."/>
            <person name="Barry K.W."/>
            <person name="Cichocki N."/>
            <person name="Veneault-Fourrey C."/>
            <person name="LaButti K."/>
            <person name="Lindquist E.A."/>
            <person name="Lipzen A."/>
            <person name="Lundell T."/>
            <person name="Morin E."/>
            <person name="Murat C."/>
            <person name="Sun H."/>
            <person name="Tunlid A."/>
            <person name="Henrissat B."/>
            <person name="Grigoriev I.V."/>
            <person name="Hibbett D.S."/>
            <person name="Martin F."/>
            <person name="Nordberg H.P."/>
            <person name="Cantor M.N."/>
            <person name="Hua S.X."/>
        </authorList>
    </citation>
    <scope>NUCLEOTIDE SEQUENCE [LARGE SCALE GENOMIC DNA]</scope>
    <source>
        <strain evidence="12 13">F 1598</strain>
    </source>
</reference>
<comment type="similarity">
    <text evidence="2">Belongs to the DNA2/NAM7 helicase family.</text>
</comment>
<organism evidence="12 13">
    <name type="scientific">Piloderma croceum (strain F 1598)</name>
    <dbReference type="NCBI Taxonomy" id="765440"/>
    <lineage>
        <taxon>Eukaryota</taxon>
        <taxon>Fungi</taxon>
        <taxon>Dikarya</taxon>
        <taxon>Basidiomycota</taxon>
        <taxon>Agaricomycotina</taxon>
        <taxon>Agaricomycetes</taxon>
        <taxon>Agaricomycetidae</taxon>
        <taxon>Atheliales</taxon>
        <taxon>Atheliaceae</taxon>
        <taxon>Piloderma</taxon>
    </lineage>
</organism>
<evidence type="ECO:0000256" key="8">
    <source>
        <dbReference type="ARBA" id="ARBA00022840"/>
    </source>
</evidence>
<dbReference type="Pfam" id="PF08696">
    <property type="entry name" value="Dna2"/>
    <property type="match status" value="1"/>
</dbReference>
<dbReference type="InterPro" id="IPR014808">
    <property type="entry name" value="DNA_replication_fac_Dna2_N"/>
</dbReference>
<dbReference type="GO" id="GO:0004518">
    <property type="term" value="F:nuclease activity"/>
    <property type="evidence" value="ECO:0007669"/>
    <property type="project" value="UniProtKB-KW"/>
</dbReference>
<sequence length="310" mass="34014">MLVHSSSDITPSLVWGNVLHEVMQRCLREGEWGGRWIDEQIERVVRGAGGEGRGMGDLVRLGVGVEEAVKEVKARAGGLKTFGERYMAQSPKATAILTDTRSTHKDPSLLAITNLHDVEEDIWSPTYGLKGKLDATVQACITSPSPPTPFTLSSSTPSTIKTNHPAPLEIKTGRAIAGTEHRAQTLLYTLLASERYATAVPSGLLYYTQSEEVVRVPVGWNEIRGLIGVRNLLAGFVVRRGSARSGRKGKGEVMEEPFLPPTIDDERTCKRCYALDTCMLYRKVSSCLHPSSSETDLVIYAHIGSRERPR</sequence>
<evidence type="ECO:0000313" key="13">
    <source>
        <dbReference type="Proteomes" id="UP000054166"/>
    </source>
</evidence>
<evidence type="ECO:0000256" key="4">
    <source>
        <dbReference type="ARBA" id="ARBA00022723"/>
    </source>
</evidence>
<accession>A0A0C3EJM8</accession>
<dbReference type="Proteomes" id="UP000054166">
    <property type="component" value="Unassembled WGS sequence"/>
</dbReference>